<organism evidence="1 2">
    <name type="scientific">Araneus ventricosus</name>
    <name type="common">Orbweaver spider</name>
    <name type="synonym">Epeira ventricosa</name>
    <dbReference type="NCBI Taxonomy" id="182803"/>
    <lineage>
        <taxon>Eukaryota</taxon>
        <taxon>Metazoa</taxon>
        <taxon>Ecdysozoa</taxon>
        <taxon>Arthropoda</taxon>
        <taxon>Chelicerata</taxon>
        <taxon>Arachnida</taxon>
        <taxon>Araneae</taxon>
        <taxon>Araneomorphae</taxon>
        <taxon>Entelegynae</taxon>
        <taxon>Araneoidea</taxon>
        <taxon>Araneidae</taxon>
        <taxon>Araneus</taxon>
    </lineage>
</organism>
<name>A0A4Y2JM90_ARAVE</name>
<protein>
    <submittedName>
        <fullName evidence="1">Uncharacterized protein</fullName>
    </submittedName>
</protein>
<evidence type="ECO:0000313" key="1">
    <source>
        <dbReference type="EMBL" id="GBM91491.1"/>
    </source>
</evidence>
<gene>
    <name evidence="1" type="ORF">AVEN_150619_1</name>
</gene>
<feature type="non-terminal residue" evidence="1">
    <location>
        <position position="66"/>
    </location>
</feature>
<dbReference type="AlphaFoldDB" id="A0A4Y2JM90"/>
<comment type="caution">
    <text evidence="1">The sequence shown here is derived from an EMBL/GenBank/DDBJ whole genome shotgun (WGS) entry which is preliminary data.</text>
</comment>
<accession>A0A4Y2JM90</accession>
<reference evidence="1 2" key="1">
    <citation type="journal article" date="2019" name="Sci. Rep.">
        <title>Orb-weaving spider Araneus ventricosus genome elucidates the spidroin gene catalogue.</title>
        <authorList>
            <person name="Kono N."/>
            <person name="Nakamura H."/>
            <person name="Ohtoshi R."/>
            <person name="Moran D.A.P."/>
            <person name="Shinohara A."/>
            <person name="Yoshida Y."/>
            <person name="Fujiwara M."/>
            <person name="Mori M."/>
            <person name="Tomita M."/>
            <person name="Arakawa K."/>
        </authorList>
    </citation>
    <scope>NUCLEOTIDE SEQUENCE [LARGE SCALE GENOMIC DNA]</scope>
</reference>
<keyword evidence="2" id="KW-1185">Reference proteome</keyword>
<dbReference type="EMBL" id="BGPR01268343">
    <property type="protein sequence ID" value="GBM91491.1"/>
    <property type="molecule type" value="Genomic_DNA"/>
</dbReference>
<dbReference type="Proteomes" id="UP000499080">
    <property type="component" value="Unassembled WGS sequence"/>
</dbReference>
<proteinExistence type="predicted"/>
<sequence>MTTSLKACVKRKHSRNSDLLSKCPLKSEWTIILLCPHLNELTTCAGKIPSLWDSEICHMPPQGTVD</sequence>
<evidence type="ECO:0000313" key="2">
    <source>
        <dbReference type="Proteomes" id="UP000499080"/>
    </source>
</evidence>